<comment type="subcellular location">
    <subcellularLocation>
        <location evidence="1">Nucleus</location>
    </subcellularLocation>
</comment>
<sequence length="666" mass="73989">MDGKRKAAAASSPDDSRAAKRQKNLPGTPRSDNIMAADTVAESGLIFLKTIRNTKDKTGRNIATHFHELPDPNEFPDYYTEIQMPISLNTIEVLLCANALNQGQALTPRLLQENLNNDEYQTISEVEGDMKRMISNAKQYNDRKSLLYEDADRIRKATSNWMVKHNPAYRDPVYQAVPTPVSETTTKPPPPASRPRRATVVEQQPPPSTPAPAPRSVKSVGRDSMSRQSVGTEENYTSDFTGKTLQEAQDQLVHEMIKYKDEDGLEIFQPFVWLPPRSLIDYYQVIKYLVSLKGVQKKVRGQLGKSTALGPTELKTWAAFEEEMSYIWRNCRQYNEDGSDMYNLSGEFEQIFKKRLAEAKAKVPEPKQQTLKLNMATKPSIKLKFGAGGTKDSPGPQSRGETPGGFDASTPGVIVDNSALERQRNHVNAGMNGMGRNPFSSSRNSSTPIPPLGRSTSAASPPVTNGVKNEMHPRQSPAMHSMRPMSATGTAMLPPSTTPQPMAAGSPHPPHINNHQYGHGPPSRLPQSANSTKAPSDFLIPNLTLSSHPQLGLSKPKTIVIPASPTLIHNSVTFSLPVQHHYLQITPRIPVARTDRPYRIFVIVNGTRMVEVVRPEKERQKGFPLYEGRLESGMVNRLEVECMTEKEGASKELLWEKMTVFVNLVR</sequence>
<feature type="region of interest" description="Disordered" evidence="9">
    <location>
        <begin position="173"/>
        <end position="242"/>
    </location>
</feature>
<evidence type="ECO:0000256" key="8">
    <source>
        <dbReference type="PROSITE-ProRule" id="PRU00035"/>
    </source>
</evidence>
<feature type="compositionally biased region" description="Pro residues" evidence="9">
    <location>
        <begin position="204"/>
        <end position="213"/>
    </location>
</feature>
<keyword evidence="12" id="KW-1185">Reference proteome</keyword>
<dbReference type="OrthoDB" id="6017at2759"/>
<feature type="region of interest" description="Disordered" evidence="9">
    <location>
        <begin position="428"/>
        <end position="482"/>
    </location>
</feature>
<dbReference type="Gene3D" id="1.20.920.10">
    <property type="entry name" value="Bromodomain-like"/>
    <property type="match status" value="2"/>
</dbReference>
<name>A0A6G1HHH9_9PEZI</name>
<dbReference type="SUPFAM" id="SSF47370">
    <property type="entry name" value="Bromodomain"/>
    <property type="match status" value="2"/>
</dbReference>
<dbReference type="GO" id="GO:0016586">
    <property type="term" value="C:RSC-type complex"/>
    <property type="evidence" value="ECO:0007669"/>
    <property type="project" value="InterPro"/>
</dbReference>
<proteinExistence type="predicted"/>
<dbReference type="InterPro" id="IPR037382">
    <property type="entry name" value="Rsc/polybromo"/>
</dbReference>
<dbReference type="Pfam" id="PF22994">
    <property type="entry name" value="RSC4_Ig_like"/>
    <property type="match status" value="1"/>
</dbReference>
<dbReference type="PANTHER" id="PTHR16062">
    <property type="entry name" value="SWI/SNF-RELATED"/>
    <property type="match status" value="1"/>
</dbReference>
<evidence type="ECO:0000259" key="10">
    <source>
        <dbReference type="PROSITE" id="PS50014"/>
    </source>
</evidence>
<dbReference type="AlphaFoldDB" id="A0A6G1HHH9"/>
<dbReference type="InterPro" id="IPR054551">
    <property type="entry name" value="RSC4_Ig-like"/>
</dbReference>
<dbReference type="GO" id="GO:0006338">
    <property type="term" value="P:chromatin remodeling"/>
    <property type="evidence" value="ECO:0007669"/>
    <property type="project" value="InterPro"/>
</dbReference>
<reference evidence="11" key="1">
    <citation type="journal article" date="2020" name="Stud. Mycol.">
        <title>101 Dothideomycetes genomes: a test case for predicting lifestyles and emergence of pathogens.</title>
        <authorList>
            <person name="Haridas S."/>
            <person name="Albert R."/>
            <person name="Binder M."/>
            <person name="Bloem J."/>
            <person name="Labutti K."/>
            <person name="Salamov A."/>
            <person name="Andreopoulos B."/>
            <person name="Baker S."/>
            <person name="Barry K."/>
            <person name="Bills G."/>
            <person name="Bluhm B."/>
            <person name="Cannon C."/>
            <person name="Castanera R."/>
            <person name="Culley D."/>
            <person name="Daum C."/>
            <person name="Ezra D."/>
            <person name="Gonzalez J."/>
            <person name="Henrissat B."/>
            <person name="Kuo A."/>
            <person name="Liang C."/>
            <person name="Lipzen A."/>
            <person name="Lutzoni F."/>
            <person name="Magnuson J."/>
            <person name="Mondo S."/>
            <person name="Nolan M."/>
            <person name="Ohm R."/>
            <person name="Pangilinan J."/>
            <person name="Park H.-J."/>
            <person name="Ramirez L."/>
            <person name="Alfaro M."/>
            <person name="Sun H."/>
            <person name="Tritt A."/>
            <person name="Yoshinaga Y."/>
            <person name="Zwiers L.-H."/>
            <person name="Turgeon B."/>
            <person name="Goodwin S."/>
            <person name="Spatafora J."/>
            <person name="Crous P."/>
            <person name="Grigoriev I."/>
        </authorList>
    </citation>
    <scope>NUCLEOTIDE SEQUENCE</scope>
    <source>
        <strain evidence="11">CBS 113979</strain>
    </source>
</reference>
<evidence type="ECO:0000256" key="4">
    <source>
        <dbReference type="ARBA" id="ARBA00023015"/>
    </source>
</evidence>
<evidence type="ECO:0000256" key="2">
    <source>
        <dbReference type="ARBA" id="ARBA00022737"/>
    </source>
</evidence>
<dbReference type="Proteomes" id="UP000800041">
    <property type="component" value="Unassembled WGS sequence"/>
</dbReference>
<dbReference type="PROSITE" id="PS50014">
    <property type="entry name" value="BROMODOMAIN_2"/>
    <property type="match status" value="2"/>
</dbReference>
<feature type="region of interest" description="Disordered" evidence="9">
    <location>
        <begin position="384"/>
        <end position="411"/>
    </location>
</feature>
<dbReference type="PANTHER" id="PTHR16062:SF21">
    <property type="entry name" value="CHROMATIN STRUCTURE-REMODELING COMPLEX SUBUNIT RSC1-RELATED"/>
    <property type="match status" value="1"/>
</dbReference>
<protein>
    <submittedName>
        <fullName evidence="11">Bromodomain-containing protein</fullName>
    </submittedName>
</protein>
<evidence type="ECO:0000256" key="7">
    <source>
        <dbReference type="ARBA" id="ARBA00023242"/>
    </source>
</evidence>
<evidence type="ECO:0000256" key="5">
    <source>
        <dbReference type="ARBA" id="ARBA00023117"/>
    </source>
</evidence>
<keyword evidence="2" id="KW-0677">Repeat</keyword>
<evidence type="ECO:0000256" key="9">
    <source>
        <dbReference type="SAM" id="MobiDB-lite"/>
    </source>
</evidence>
<evidence type="ECO:0000313" key="12">
    <source>
        <dbReference type="Proteomes" id="UP000800041"/>
    </source>
</evidence>
<gene>
    <name evidence="11" type="ORF">K402DRAFT_321296</name>
</gene>
<keyword evidence="7" id="KW-0539">Nucleus</keyword>
<organism evidence="11 12">
    <name type="scientific">Aulographum hederae CBS 113979</name>
    <dbReference type="NCBI Taxonomy" id="1176131"/>
    <lineage>
        <taxon>Eukaryota</taxon>
        <taxon>Fungi</taxon>
        <taxon>Dikarya</taxon>
        <taxon>Ascomycota</taxon>
        <taxon>Pezizomycotina</taxon>
        <taxon>Dothideomycetes</taxon>
        <taxon>Pleosporomycetidae</taxon>
        <taxon>Aulographales</taxon>
        <taxon>Aulographaceae</taxon>
    </lineage>
</organism>
<dbReference type="EMBL" id="ML977137">
    <property type="protein sequence ID" value="KAF1992633.1"/>
    <property type="molecule type" value="Genomic_DNA"/>
</dbReference>
<dbReference type="Pfam" id="PF00439">
    <property type="entry name" value="Bromodomain"/>
    <property type="match status" value="2"/>
</dbReference>
<feature type="compositionally biased region" description="Polar residues" evidence="9">
    <location>
        <begin position="438"/>
        <end position="447"/>
    </location>
</feature>
<feature type="region of interest" description="Disordered" evidence="9">
    <location>
        <begin position="1"/>
        <end position="34"/>
    </location>
</feature>
<evidence type="ECO:0000256" key="3">
    <source>
        <dbReference type="ARBA" id="ARBA00022853"/>
    </source>
</evidence>
<dbReference type="GO" id="GO:0006368">
    <property type="term" value="P:transcription elongation by RNA polymerase II"/>
    <property type="evidence" value="ECO:0007669"/>
    <property type="project" value="TreeGrafter"/>
</dbReference>
<feature type="compositionally biased region" description="Polar residues" evidence="9">
    <location>
        <begin position="454"/>
        <end position="467"/>
    </location>
</feature>
<keyword evidence="6" id="KW-0804">Transcription</keyword>
<dbReference type="FunFam" id="1.20.920.10:FF:000083">
    <property type="entry name" value="WGS project CABT00000000 data, contig 2.8"/>
    <property type="match status" value="1"/>
</dbReference>
<accession>A0A6G1HHH9</accession>
<evidence type="ECO:0000313" key="11">
    <source>
        <dbReference type="EMBL" id="KAF1992633.1"/>
    </source>
</evidence>
<keyword evidence="3" id="KW-0156">Chromatin regulator</keyword>
<dbReference type="PRINTS" id="PR00503">
    <property type="entry name" value="BROMODOMAIN"/>
</dbReference>
<dbReference type="InterPro" id="IPR036427">
    <property type="entry name" value="Bromodomain-like_sf"/>
</dbReference>
<dbReference type="SMART" id="SM00297">
    <property type="entry name" value="BROMO"/>
    <property type="match status" value="2"/>
</dbReference>
<dbReference type="GO" id="GO:0003682">
    <property type="term" value="F:chromatin binding"/>
    <property type="evidence" value="ECO:0007669"/>
    <property type="project" value="TreeGrafter"/>
</dbReference>
<feature type="region of interest" description="Disordered" evidence="9">
    <location>
        <begin position="498"/>
        <end position="532"/>
    </location>
</feature>
<dbReference type="CDD" id="cd04369">
    <property type="entry name" value="Bromodomain"/>
    <property type="match status" value="2"/>
</dbReference>
<evidence type="ECO:0000256" key="1">
    <source>
        <dbReference type="ARBA" id="ARBA00004123"/>
    </source>
</evidence>
<feature type="compositionally biased region" description="Polar residues" evidence="9">
    <location>
        <begin position="226"/>
        <end position="242"/>
    </location>
</feature>
<keyword evidence="5 8" id="KW-0103">Bromodomain</keyword>
<feature type="domain" description="Bromo" evidence="10">
    <location>
        <begin position="58"/>
        <end position="148"/>
    </location>
</feature>
<evidence type="ECO:0000256" key="6">
    <source>
        <dbReference type="ARBA" id="ARBA00023163"/>
    </source>
</evidence>
<keyword evidence="4" id="KW-0805">Transcription regulation</keyword>
<feature type="domain" description="Bromo" evidence="10">
    <location>
        <begin position="260"/>
        <end position="342"/>
    </location>
</feature>
<dbReference type="InterPro" id="IPR001487">
    <property type="entry name" value="Bromodomain"/>
</dbReference>